<dbReference type="PROSITE" id="PS50280">
    <property type="entry name" value="SET"/>
    <property type="match status" value="1"/>
</dbReference>
<keyword evidence="15" id="KW-1185">Reference proteome</keyword>
<dbReference type="GO" id="GO:0032259">
    <property type="term" value="P:methylation"/>
    <property type="evidence" value="ECO:0007669"/>
    <property type="project" value="UniProtKB-KW"/>
</dbReference>
<keyword evidence="4" id="KW-0489">Methyltransferase</keyword>
<gene>
    <name evidence="14" type="ORF">INT44_008300</name>
</gene>
<evidence type="ECO:0000259" key="13">
    <source>
        <dbReference type="PROSITE" id="PS51215"/>
    </source>
</evidence>
<dbReference type="PROSITE" id="PS50114">
    <property type="entry name" value="GATA_ZN_FINGER_2"/>
    <property type="match status" value="2"/>
</dbReference>
<evidence type="ECO:0000259" key="11">
    <source>
        <dbReference type="PROSITE" id="PS50280"/>
    </source>
</evidence>
<dbReference type="PROSITE" id="PS51215">
    <property type="entry name" value="AWS"/>
    <property type="match status" value="1"/>
</dbReference>
<dbReference type="InterPro" id="IPR013088">
    <property type="entry name" value="Znf_NHR/GATA"/>
</dbReference>
<keyword evidence="5" id="KW-0808">Transferase</keyword>
<evidence type="ECO:0000313" key="14">
    <source>
        <dbReference type="EMBL" id="KAG2181487.1"/>
    </source>
</evidence>
<dbReference type="GO" id="GO:0008270">
    <property type="term" value="F:zinc ion binding"/>
    <property type="evidence" value="ECO:0007669"/>
    <property type="project" value="UniProtKB-KW"/>
</dbReference>
<keyword evidence="6" id="KW-0949">S-adenosyl-L-methionine</keyword>
<evidence type="ECO:0000256" key="4">
    <source>
        <dbReference type="ARBA" id="ARBA00022603"/>
    </source>
</evidence>
<dbReference type="InterPro" id="IPR000679">
    <property type="entry name" value="Znf_GATA"/>
</dbReference>
<dbReference type="Pfam" id="PF17907">
    <property type="entry name" value="AWS"/>
    <property type="match status" value="1"/>
</dbReference>
<dbReference type="SUPFAM" id="SSF82199">
    <property type="entry name" value="SET domain"/>
    <property type="match status" value="1"/>
</dbReference>
<organism evidence="14 15">
    <name type="scientific">Umbelopsis vinacea</name>
    <dbReference type="NCBI Taxonomy" id="44442"/>
    <lineage>
        <taxon>Eukaryota</taxon>
        <taxon>Fungi</taxon>
        <taxon>Fungi incertae sedis</taxon>
        <taxon>Mucoromycota</taxon>
        <taxon>Mucoromycotina</taxon>
        <taxon>Umbelopsidomycetes</taxon>
        <taxon>Umbelopsidales</taxon>
        <taxon>Umbelopsidaceae</taxon>
        <taxon>Umbelopsis</taxon>
    </lineage>
</organism>
<evidence type="ECO:0000256" key="3">
    <source>
        <dbReference type="ARBA" id="ARBA00022454"/>
    </source>
</evidence>
<dbReference type="GO" id="GO:0005694">
    <property type="term" value="C:chromosome"/>
    <property type="evidence" value="ECO:0007669"/>
    <property type="project" value="UniProtKB-SubCell"/>
</dbReference>
<keyword evidence="3" id="KW-0158">Chromosome</keyword>
<comment type="caution">
    <text evidence="14">The sequence shown here is derived from an EMBL/GenBank/DDBJ whole genome shotgun (WGS) entry which is preliminary data.</text>
</comment>
<reference evidence="14" key="1">
    <citation type="submission" date="2020-12" db="EMBL/GenBank/DDBJ databases">
        <title>Metabolic potential, ecology and presence of endohyphal bacteria is reflected in genomic diversity of Mucoromycotina.</title>
        <authorList>
            <person name="Muszewska A."/>
            <person name="Okrasinska A."/>
            <person name="Steczkiewicz K."/>
            <person name="Drgas O."/>
            <person name="Orlowska M."/>
            <person name="Perlinska-Lenart U."/>
            <person name="Aleksandrzak-Piekarczyk T."/>
            <person name="Szatraj K."/>
            <person name="Zielenkiewicz U."/>
            <person name="Pilsyk S."/>
            <person name="Malc E."/>
            <person name="Mieczkowski P."/>
            <person name="Kruszewska J.S."/>
            <person name="Biernat P."/>
            <person name="Pawlowska J."/>
        </authorList>
    </citation>
    <scope>NUCLEOTIDE SEQUENCE</scope>
    <source>
        <strain evidence="14">WA0000051536</strain>
    </source>
</reference>
<evidence type="ECO:0000256" key="5">
    <source>
        <dbReference type="ARBA" id="ARBA00022679"/>
    </source>
</evidence>
<feature type="region of interest" description="Disordered" evidence="9">
    <location>
        <begin position="56"/>
        <end position="88"/>
    </location>
</feature>
<dbReference type="EMBL" id="JAEPRA010000008">
    <property type="protein sequence ID" value="KAG2181487.1"/>
    <property type="molecule type" value="Genomic_DNA"/>
</dbReference>
<feature type="domain" description="Post-SET" evidence="12">
    <location>
        <begin position="668"/>
        <end position="684"/>
    </location>
</feature>
<keyword evidence="7" id="KW-0539">Nucleus</keyword>
<evidence type="ECO:0000259" key="12">
    <source>
        <dbReference type="PROSITE" id="PS50868"/>
    </source>
</evidence>
<dbReference type="SUPFAM" id="SSF57716">
    <property type="entry name" value="Glucocorticoid receptor-like (DNA-binding domain)"/>
    <property type="match status" value="2"/>
</dbReference>
<dbReference type="GO" id="GO:0043565">
    <property type="term" value="F:sequence-specific DNA binding"/>
    <property type="evidence" value="ECO:0007669"/>
    <property type="project" value="InterPro"/>
</dbReference>
<dbReference type="Gene3D" id="2.170.270.10">
    <property type="entry name" value="SET domain"/>
    <property type="match status" value="1"/>
</dbReference>
<dbReference type="InterPro" id="IPR006560">
    <property type="entry name" value="AWS_dom"/>
</dbReference>
<dbReference type="SMART" id="SM00570">
    <property type="entry name" value="AWS"/>
    <property type="match status" value="1"/>
</dbReference>
<dbReference type="InterPro" id="IPR046341">
    <property type="entry name" value="SET_dom_sf"/>
</dbReference>
<feature type="domain" description="GATA-type" evidence="10">
    <location>
        <begin position="296"/>
        <end position="320"/>
    </location>
</feature>
<keyword evidence="8" id="KW-0862">Zinc</keyword>
<feature type="domain" description="SET" evidence="11">
    <location>
        <begin position="544"/>
        <end position="660"/>
    </location>
</feature>
<dbReference type="Pfam" id="PF00320">
    <property type="entry name" value="GATA"/>
    <property type="match status" value="2"/>
</dbReference>
<dbReference type="GO" id="GO:0042054">
    <property type="term" value="F:histone methyltransferase activity"/>
    <property type="evidence" value="ECO:0007669"/>
    <property type="project" value="InterPro"/>
</dbReference>
<dbReference type="Proteomes" id="UP000612746">
    <property type="component" value="Unassembled WGS sequence"/>
</dbReference>
<dbReference type="InterPro" id="IPR001214">
    <property type="entry name" value="SET_dom"/>
</dbReference>
<evidence type="ECO:0000259" key="10">
    <source>
        <dbReference type="PROSITE" id="PS50114"/>
    </source>
</evidence>
<feature type="compositionally biased region" description="Basic and acidic residues" evidence="9">
    <location>
        <begin position="347"/>
        <end position="363"/>
    </location>
</feature>
<dbReference type="GO" id="GO:0006355">
    <property type="term" value="P:regulation of DNA-templated transcription"/>
    <property type="evidence" value="ECO:0007669"/>
    <property type="project" value="InterPro"/>
</dbReference>
<evidence type="ECO:0000256" key="2">
    <source>
        <dbReference type="ARBA" id="ARBA00004286"/>
    </source>
</evidence>
<accession>A0A8H7PWA9</accession>
<dbReference type="Pfam" id="PF00856">
    <property type="entry name" value="SET"/>
    <property type="match status" value="1"/>
</dbReference>
<dbReference type="Gene3D" id="3.30.50.10">
    <property type="entry name" value="Erythroid Transcription Factor GATA-1, subunit A"/>
    <property type="match status" value="2"/>
</dbReference>
<keyword evidence="8" id="KW-0863">Zinc-finger</keyword>
<dbReference type="GO" id="GO:0005634">
    <property type="term" value="C:nucleus"/>
    <property type="evidence" value="ECO:0007669"/>
    <property type="project" value="UniProtKB-SubCell"/>
</dbReference>
<name>A0A8H7PWA9_9FUNG</name>
<evidence type="ECO:0000256" key="6">
    <source>
        <dbReference type="ARBA" id="ARBA00022691"/>
    </source>
</evidence>
<dbReference type="PROSITE" id="PS50868">
    <property type="entry name" value="POST_SET"/>
    <property type="match status" value="1"/>
</dbReference>
<dbReference type="InterPro" id="IPR003616">
    <property type="entry name" value="Post-SET_dom"/>
</dbReference>
<dbReference type="PANTHER" id="PTHR22884">
    <property type="entry name" value="SET DOMAIN PROTEINS"/>
    <property type="match status" value="1"/>
</dbReference>
<dbReference type="SMART" id="SM00317">
    <property type="entry name" value="SET"/>
    <property type="match status" value="1"/>
</dbReference>
<sequence>MLSRILQSINTNVRELSGRQLSPLSAISTKAVSADEKDHDPGVPLVQECKNKERLAEAGDGRPRQLLSSGGDLPPPTKQSAVKGAVHPEKTVELRLKANSVNGPLSRSSRRLSTTVRLAKSNSSIRHVEVRQIDRKRKRSNQPALDTRKKLRTDLKTQAADNIINTWNGVTKSSKSRMRWCRRCGTIETCRWRTSPAGSQTACNACYLMVKGKRLPDSEFENFLIYPLDSLTSSVHSGKHVKKSQKPNIQNTKLLSFAKDENKKLSASTDENTAAIANKKKLTAEATAMQCANIQCRTKITLVWRRGPDGVKCLCNRCGLRWANDRLPNDQIVPLNFIPDQVRAHLSSKEPDSSSLSHAERSNSHTQTQRKSKLSYNTIVLENEQQGASDRKKFLDAGIYSNEHKVQSDRRSSKAVNSTKEFTFKLPEYYGECLLAKEVDFRLSYDIMEAFRSKQIGKDAEEYKQKSLKPSPYTKIRSNIFVERKHTRHNRKSPVCQCTIPIDGSHGCSEDCLNRMMFYECDAQTCPCGKLCSNQRFQHKEEVNDLRVFWTNGRGWGLQTLTDIKVGQLITEYRGEIISQRLCEERLRTVYKDTGNFYFLDYQNGEVIDAAAKGSDARFVNHSCDPNCHIEKWAIGGEVCVGVFASQDISAGSELFYDYNYTLIGSGVSQKCRCESTKCRGYMGRKASVRDHSSR</sequence>
<dbReference type="SMART" id="SM00401">
    <property type="entry name" value="ZnF_GATA"/>
    <property type="match status" value="2"/>
</dbReference>
<feature type="domain" description="GATA-type" evidence="10">
    <location>
        <begin position="175"/>
        <end position="211"/>
    </location>
</feature>
<dbReference type="InterPro" id="IPR050777">
    <property type="entry name" value="SET2_Histone-Lys_MeTrsfase"/>
</dbReference>
<comment type="subcellular location">
    <subcellularLocation>
        <location evidence="2">Chromosome</location>
    </subcellularLocation>
    <subcellularLocation>
        <location evidence="1">Nucleus</location>
    </subcellularLocation>
</comment>
<dbReference type="OrthoDB" id="422362at2759"/>
<feature type="region of interest" description="Disordered" evidence="9">
    <location>
        <begin position="120"/>
        <end position="147"/>
    </location>
</feature>
<feature type="domain" description="AWS" evidence="13">
    <location>
        <begin position="491"/>
        <end position="541"/>
    </location>
</feature>
<evidence type="ECO:0000313" key="15">
    <source>
        <dbReference type="Proteomes" id="UP000612746"/>
    </source>
</evidence>
<evidence type="ECO:0000256" key="7">
    <source>
        <dbReference type="ARBA" id="ARBA00023242"/>
    </source>
</evidence>
<evidence type="ECO:0000256" key="8">
    <source>
        <dbReference type="PROSITE-ProRule" id="PRU00094"/>
    </source>
</evidence>
<evidence type="ECO:0000256" key="9">
    <source>
        <dbReference type="SAM" id="MobiDB-lite"/>
    </source>
</evidence>
<evidence type="ECO:0000256" key="1">
    <source>
        <dbReference type="ARBA" id="ARBA00004123"/>
    </source>
</evidence>
<dbReference type="AlphaFoldDB" id="A0A8H7PWA9"/>
<keyword evidence="8" id="KW-0479">Metal-binding</keyword>
<feature type="region of interest" description="Disordered" evidence="9">
    <location>
        <begin position="346"/>
        <end position="376"/>
    </location>
</feature>
<proteinExistence type="predicted"/>
<protein>
    <submittedName>
        <fullName evidence="14">Uncharacterized protein</fullName>
    </submittedName>
</protein>